<keyword evidence="6" id="KW-1185">Reference proteome</keyword>
<dbReference type="Pfam" id="PF00239">
    <property type="entry name" value="Resolvase"/>
    <property type="match status" value="1"/>
</dbReference>
<dbReference type="PANTHER" id="PTHR30461:SF2">
    <property type="entry name" value="SERINE RECOMBINASE PINE-RELATED"/>
    <property type="match status" value="1"/>
</dbReference>
<dbReference type="InterPro" id="IPR036162">
    <property type="entry name" value="Resolvase-like_N_sf"/>
</dbReference>
<dbReference type="Proteomes" id="UP000320333">
    <property type="component" value="Unassembled WGS sequence"/>
</dbReference>
<evidence type="ECO:0000256" key="3">
    <source>
        <dbReference type="SAM" id="MobiDB-lite"/>
    </source>
</evidence>
<dbReference type="GO" id="GO:0003677">
    <property type="term" value="F:DNA binding"/>
    <property type="evidence" value="ECO:0007669"/>
    <property type="project" value="UniProtKB-KW"/>
</dbReference>
<reference evidence="5 6" key="1">
    <citation type="journal article" date="2019" name="Sci. Rep.">
        <title>Comparative genomics of chytrid fungi reveal insights into the obligate biotrophic and pathogenic lifestyle of Synchytrium endobioticum.</title>
        <authorList>
            <person name="van de Vossenberg B.T.L.H."/>
            <person name="Warris S."/>
            <person name="Nguyen H.D.T."/>
            <person name="van Gent-Pelzer M.P.E."/>
            <person name="Joly D.L."/>
            <person name="van de Geest H.C."/>
            <person name="Bonants P.J.M."/>
            <person name="Smith D.S."/>
            <person name="Levesque C.A."/>
            <person name="van der Lee T.A.J."/>
        </authorList>
    </citation>
    <scope>NUCLEOTIDE SEQUENCE [LARGE SCALE GENOMIC DNA]</scope>
    <source>
        <strain evidence="5 6">CBS 675.73</strain>
    </source>
</reference>
<comment type="caution">
    <text evidence="5">The sequence shown here is derived from an EMBL/GenBank/DDBJ whole genome shotgun (WGS) entry which is preliminary data.</text>
</comment>
<protein>
    <recommendedName>
        <fullName evidence="4">Resolvase/invertase-type recombinase catalytic domain-containing protein</fullName>
    </recommendedName>
</protein>
<feature type="region of interest" description="Disordered" evidence="3">
    <location>
        <begin position="1"/>
        <end position="45"/>
    </location>
</feature>
<evidence type="ECO:0000313" key="5">
    <source>
        <dbReference type="EMBL" id="TPX58160.1"/>
    </source>
</evidence>
<dbReference type="InterPro" id="IPR006119">
    <property type="entry name" value="Resolv_N"/>
</dbReference>
<dbReference type="OrthoDB" id="10446703at2759"/>
<evidence type="ECO:0000256" key="1">
    <source>
        <dbReference type="ARBA" id="ARBA00023125"/>
    </source>
</evidence>
<evidence type="ECO:0000313" key="6">
    <source>
        <dbReference type="Proteomes" id="UP000320333"/>
    </source>
</evidence>
<dbReference type="Gene3D" id="3.40.50.1390">
    <property type="entry name" value="Resolvase, N-terminal catalytic domain"/>
    <property type="match status" value="1"/>
</dbReference>
<accession>A0A507E4Y1</accession>
<proteinExistence type="predicted"/>
<organism evidence="5 6">
    <name type="scientific">Chytriomyces confervae</name>
    <dbReference type="NCBI Taxonomy" id="246404"/>
    <lineage>
        <taxon>Eukaryota</taxon>
        <taxon>Fungi</taxon>
        <taxon>Fungi incertae sedis</taxon>
        <taxon>Chytridiomycota</taxon>
        <taxon>Chytridiomycota incertae sedis</taxon>
        <taxon>Chytridiomycetes</taxon>
        <taxon>Chytridiales</taxon>
        <taxon>Chytriomycetaceae</taxon>
        <taxon>Chytriomyces</taxon>
    </lineage>
</organism>
<feature type="compositionally biased region" description="Polar residues" evidence="3">
    <location>
        <begin position="1"/>
        <end position="11"/>
    </location>
</feature>
<dbReference type="SMART" id="SM00857">
    <property type="entry name" value="Resolvase"/>
    <property type="match status" value="1"/>
</dbReference>
<keyword evidence="2" id="KW-0233">DNA recombination</keyword>
<feature type="domain" description="Resolvase/invertase-type recombinase catalytic" evidence="4">
    <location>
        <begin position="938"/>
        <end position="1097"/>
    </location>
</feature>
<name>A0A507E4Y1_9FUNG</name>
<dbReference type="AlphaFoldDB" id="A0A507E4Y1"/>
<dbReference type="GO" id="GO:0000150">
    <property type="term" value="F:DNA strand exchange activity"/>
    <property type="evidence" value="ECO:0007669"/>
    <property type="project" value="InterPro"/>
</dbReference>
<evidence type="ECO:0000256" key="2">
    <source>
        <dbReference type="ARBA" id="ARBA00023172"/>
    </source>
</evidence>
<feature type="compositionally biased region" description="Basic and acidic residues" evidence="3">
    <location>
        <begin position="27"/>
        <end position="43"/>
    </location>
</feature>
<evidence type="ECO:0000259" key="4">
    <source>
        <dbReference type="SMART" id="SM00857"/>
    </source>
</evidence>
<dbReference type="PANTHER" id="PTHR30461">
    <property type="entry name" value="DNA-INVERTASE FROM LAMBDOID PROPHAGE"/>
    <property type="match status" value="1"/>
</dbReference>
<dbReference type="InterPro" id="IPR050639">
    <property type="entry name" value="SSR_resolvase"/>
</dbReference>
<dbReference type="EMBL" id="QEAP01000747">
    <property type="protein sequence ID" value="TPX58160.1"/>
    <property type="molecule type" value="Genomic_DNA"/>
</dbReference>
<gene>
    <name evidence="5" type="ORF">CcCBS67573_g09186</name>
</gene>
<dbReference type="SUPFAM" id="SSF53041">
    <property type="entry name" value="Resolvase-like"/>
    <property type="match status" value="1"/>
</dbReference>
<keyword evidence="1" id="KW-0238">DNA-binding</keyword>
<sequence>MLGSSARPTTESPKDFTLAFDDELQNADERTRTLPESDEELRTESSMLQALEDAIGAAWKGPQNEAKDKGAAVALDKLRDPHWDECQEKKTMKGGSLNCTYGKNVNHGSVPQLEWMIREHKTAMESKSPTLPITTTPISAAQINSTEPQLHSYFGKELYRFAPFRQYPKLCGPNLTECPSCCRTDSWSANGYSVTFRRVAGLSKRSFAYTARYDGAWPSLDFLDEVCHQQFERIIKPIADQVQSSIGAQYLAFDTTKMITSKIQVNERAVFAGLEIACNEFHEIPHWAFRTSEDGVEFEGSVAELIRRLKHRGCKLRGIFLDNCCTWGDIFRRVFSSLLEELEDEQTPQIFLDRAHFLMRFTEAAKKDSVLWDAFRRDMSAAVCYSRRVGPTDEGSFSDAKKNVVQIPYSQDQMKNRIVSVFEKYKNSDVFDKSDMDAVYKTQEGQINKGCVSFGSNSGDIVTKRKMGGKGFVQIQGTSFNENVNRYLIEHYARVPLGPRTAVMRVTHSVMEINIQSGAINRGDLFLQQLSNCSVRLDIADSILRQLNLSFLDQSGDKVDRIAAVAPTTAENDVVLTLESDGIISNVVKALAPNDFDPSDLTKSRDQQLSNSASFMDSVSVGWEPLELTDHEKVLGETLILLYKLTASSTRALLVKVLTIWNNNANELRSPSVQILQTSEQLRNIVKIREAAGKMRAQLAKLPGQSEYLNHVSPAPNSPGFTEVTVAPTVPGSSMPHLSLGYPADNASTILPAHQSFVNNLTDDARNLQPPLSVNLSKQLTVTPTESPQQLQPTNAMQHLQPPRAICGTPYLRGIPMVHAMLLPISEQPVRKGNMCKRCKKVGTGHHKISFCEDGIRKADASKYPFGLPYNDQFFVQLSHVDTELALRISDIYRACSNGISSEEVAAAIRSTLDDLCTDSKRGLPILPNLISQRRLNIIGYARKSNASSTGNSILEQENMIRAYLPSDGSRRGFVLSSATPFFSDVVSGINCNRAGLDQALLELLSDDGCDGLAVLNMDRLSRSLTFGNQILDQITKARKHLIVVKDDLFFGPTIDKNERNSLQLLLMKLVFAQIEHTISIKRSEDHLESRIKNNCCLGLNTGFGTHYCHVRSYEVQPKMNSFQESGPKIAGNDIVVEECDSESLQALHAICHFVACRMRGEKKPAKVSAFDHINRLGIYRNHREIKDIAQQKKGFYGNLCSFVSQHYVNSNLRRLDLLQNKVLGFFLHGLHVDSPDQMEEDTPLLSDDRNE</sequence>